<gene>
    <name evidence="3" type="ORF">G1H19_03995</name>
</gene>
<evidence type="ECO:0000313" key="3">
    <source>
        <dbReference type="EMBL" id="NEL53175.1"/>
    </source>
</evidence>
<dbReference type="RefSeq" id="WP_162393290.1">
    <property type="nucleotide sequence ID" value="NZ_JAABOZ010000007.1"/>
</dbReference>
<dbReference type="AlphaFoldDB" id="A0A7K3W9P7"/>
<dbReference type="InterPro" id="IPR050508">
    <property type="entry name" value="Methyltransf_Superfamily"/>
</dbReference>
<accession>A0A7K3W9P7</accession>
<dbReference type="Pfam" id="PF08241">
    <property type="entry name" value="Methyltransf_11"/>
    <property type="match status" value="1"/>
</dbReference>
<keyword evidence="4" id="KW-1185">Reference proteome</keyword>
<dbReference type="Proteomes" id="UP000470470">
    <property type="component" value="Unassembled WGS sequence"/>
</dbReference>
<feature type="region of interest" description="Disordered" evidence="1">
    <location>
        <begin position="154"/>
        <end position="177"/>
    </location>
</feature>
<dbReference type="GO" id="GO:0000179">
    <property type="term" value="F:rRNA (adenine-N6,N6-)-dimethyltransferase activity"/>
    <property type="evidence" value="ECO:0007669"/>
    <property type="project" value="InterPro"/>
</dbReference>
<evidence type="ECO:0000259" key="2">
    <source>
        <dbReference type="Pfam" id="PF08241"/>
    </source>
</evidence>
<dbReference type="EMBL" id="JAAGWK010000008">
    <property type="protein sequence ID" value="NEL53175.1"/>
    <property type="molecule type" value="Genomic_DNA"/>
</dbReference>
<name>A0A7K3W9P7_9ACTN</name>
<sequence>MGGLGDLDGRRARVFGGFAEEYDRRRPGYPAAAVDWLLPPGAADVVDVGAGTGKLTGALLERGLQVTAVEPDPGMLAVLGRRHPAARALLAGADALPLPAQSVDAVLVAQAWHWFPHEAAVAEVRRVLRPGGWLGLVWNAARPVEPWEHRLARLDPDDDPDEGDVVPETPEVPGLPAGELEHRSFPWTWEVTAAEVRAREATYSAYAVMSPERREQLLDAHAAVVAAEASRRGTTMVPLGQQALCVRWRP</sequence>
<dbReference type="Gene3D" id="3.40.50.150">
    <property type="entry name" value="Vaccinia Virus protein VP39"/>
    <property type="match status" value="1"/>
</dbReference>
<dbReference type="PANTHER" id="PTHR42912">
    <property type="entry name" value="METHYLTRANSFERASE"/>
    <property type="match status" value="1"/>
</dbReference>
<keyword evidence="3" id="KW-0489">Methyltransferase</keyword>
<organism evidence="3 4">
    <name type="scientific">Goekera deserti</name>
    <dbReference type="NCBI Taxonomy" id="2497753"/>
    <lineage>
        <taxon>Bacteria</taxon>
        <taxon>Bacillati</taxon>
        <taxon>Actinomycetota</taxon>
        <taxon>Actinomycetes</taxon>
        <taxon>Geodermatophilales</taxon>
        <taxon>Geodermatophilaceae</taxon>
        <taxon>Goekera</taxon>
    </lineage>
</organism>
<dbReference type="InterPro" id="IPR020596">
    <property type="entry name" value="rRNA_Ade_Mease_Trfase_CS"/>
</dbReference>
<feature type="domain" description="Methyltransferase type 11" evidence="2">
    <location>
        <begin position="46"/>
        <end position="134"/>
    </location>
</feature>
<dbReference type="InterPro" id="IPR013216">
    <property type="entry name" value="Methyltransf_11"/>
</dbReference>
<keyword evidence="3" id="KW-0808">Transferase</keyword>
<proteinExistence type="predicted"/>
<evidence type="ECO:0000313" key="4">
    <source>
        <dbReference type="Proteomes" id="UP000470470"/>
    </source>
</evidence>
<dbReference type="PANTHER" id="PTHR42912:SF95">
    <property type="entry name" value="METHYLTRANSFERASE TYPE 11 DOMAIN-CONTAINING PROTEIN"/>
    <property type="match status" value="1"/>
</dbReference>
<feature type="compositionally biased region" description="Acidic residues" evidence="1">
    <location>
        <begin position="156"/>
        <end position="165"/>
    </location>
</feature>
<protein>
    <submittedName>
        <fullName evidence="3">Class I SAM-dependent methyltransferase</fullName>
    </submittedName>
</protein>
<dbReference type="InterPro" id="IPR029063">
    <property type="entry name" value="SAM-dependent_MTases_sf"/>
</dbReference>
<reference evidence="3 4" key="1">
    <citation type="submission" date="2020-02" db="EMBL/GenBank/DDBJ databases">
        <title>The whole genome sequence of CPCC 205119.</title>
        <authorList>
            <person name="Jiang Z."/>
        </authorList>
    </citation>
    <scope>NUCLEOTIDE SEQUENCE [LARGE SCALE GENOMIC DNA]</scope>
    <source>
        <strain evidence="3 4">CPCC 205119</strain>
    </source>
</reference>
<dbReference type="SUPFAM" id="SSF53335">
    <property type="entry name" value="S-adenosyl-L-methionine-dependent methyltransferases"/>
    <property type="match status" value="1"/>
</dbReference>
<evidence type="ECO:0000256" key="1">
    <source>
        <dbReference type="SAM" id="MobiDB-lite"/>
    </source>
</evidence>
<dbReference type="PROSITE" id="PS01131">
    <property type="entry name" value="RRNA_A_DIMETH"/>
    <property type="match status" value="1"/>
</dbReference>
<comment type="caution">
    <text evidence="3">The sequence shown here is derived from an EMBL/GenBank/DDBJ whole genome shotgun (WGS) entry which is preliminary data.</text>
</comment>
<dbReference type="CDD" id="cd02440">
    <property type="entry name" value="AdoMet_MTases"/>
    <property type="match status" value="1"/>
</dbReference>